<accession>A0A553Q3C1</accession>
<evidence type="ECO:0000256" key="2">
    <source>
        <dbReference type="ARBA" id="ARBA00023002"/>
    </source>
</evidence>
<dbReference type="STRING" id="623744.A0A553Q3C1"/>
<dbReference type="InterPro" id="IPR002347">
    <property type="entry name" value="SDR_fam"/>
</dbReference>
<keyword evidence="4" id="KW-1133">Transmembrane helix</keyword>
<reference evidence="5 6" key="1">
    <citation type="journal article" date="2019" name="Sci. Data">
        <title>Hybrid genome assembly and annotation of Danionella translucida.</title>
        <authorList>
            <person name="Kadobianskyi M."/>
            <person name="Schulze L."/>
            <person name="Schuelke M."/>
            <person name="Judkewitz B."/>
        </authorList>
    </citation>
    <scope>NUCLEOTIDE SEQUENCE [LARGE SCALE GENOMIC DNA]</scope>
    <source>
        <strain evidence="5 6">Bolton</strain>
    </source>
</reference>
<evidence type="ECO:0000313" key="5">
    <source>
        <dbReference type="EMBL" id="TRY84430.1"/>
    </source>
</evidence>
<dbReference type="SUPFAM" id="SSF51735">
    <property type="entry name" value="NAD(P)-binding Rossmann-fold domains"/>
    <property type="match status" value="1"/>
</dbReference>
<evidence type="ECO:0000313" key="6">
    <source>
        <dbReference type="Proteomes" id="UP000316079"/>
    </source>
</evidence>
<dbReference type="InterPro" id="IPR036291">
    <property type="entry name" value="NAD(P)-bd_dom_sf"/>
</dbReference>
<keyword evidence="2" id="KW-0560">Oxidoreductase</keyword>
<feature type="transmembrane region" description="Helical" evidence="4">
    <location>
        <begin position="6"/>
        <end position="23"/>
    </location>
</feature>
<dbReference type="GO" id="GO:0016491">
    <property type="term" value="F:oxidoreductase activity"/>
    <property type="evidence" value="ECO:0007669"/>
    <property type="project" value="UniProtKB-KW"/>
</dbReference>
<dbReference type="PANTHER" id="PTHR43157">
    <property type="entry name" value="PHOSPHATIDYLINOSITOL-GLYCAN BIOSYNTHESIS CLASS F PROTEIN-RELATED"/>
    <property type="match status" value="1"/>
</dbReference>
<evidence type="ECO:0000256" key="4">
    <source>
        <dbReference type="SAM" id="Phobius"/>
    </source>
</evidence>
<dbReference type="PANTHER" id="PTHR43157:SF50">
    <property type="entry name" value="DEHYDROGENASE_REDUCTASE (SDR FAMILY) MEMBER 13A, DUPLICATE 3"/>
    <property type="match status" value="1"/>
</dbReference>
<gene>
    <name evidence="5" type="ORF">DNTS_020355</name>
</gene>
<comment type="similarity">
    <text evidence="1 3">Belongs to the short-chain dehydrogenases/reductases (SDR) family.</text>
</comment>
<dbReference type="PRINTS" id="PR00081">
    <property type="entry name" value="GDHRDH"/>
</dbReference>
<protein>
    <recommendedName>
        <fullName evidence="7">Dehydrogenase/reductase (SDR family) member 13a, duplicate 3</fullName>
    </recommendedName>
</protein>
<proteinExistence type="inferred from homology"/>
<dbReference type="PRINTS" id="PR00080">
    <property type="entry name" value="SDRFAMILY"/>
</dbReference>
<dbReference type="AlphaFoldDB" id="A0A553Q3C1"/>
<dbReference type="Gene3D" id="3.40.50.720">
    <property type="entry name" value="NAD(P)-binding Rossmann-like Domain"/>
    <property type="match status" value="1"/>
</dbReference>
<evidence type="ECO:0000256" key="1">
    <source>
        <dbReference type="ARBA" id="ARBA00006484"/>
    </source>
</evidence>
<dbReference type="EMBL" id="SRMA01026402">
    <property type="protein sequence ID" value="TRY84430.1"/>
    <property type="molecule type" value="Genomic_DNA"/>
</dbReference>
<comment type="caution">
    <text evidence="5">The sequence shown here is derived from an EMBL/GenBank/DDBJ whole genome shotgun (WGS) entry which is preliminary data.</text>
</comment>
<dbReference type="Proteomes" id="UP000316079">
    <property type="component" value="Unassembled WGS sequence"/>
</dbReference>
<evidence type="ECO:0000256" key="3">
    <source>
        <dbReference type="RuleBase" id="RU000363"/>
    </source>
</evidence>
<keyword evidence="4" id="KW-0812">Transmembrane</keyword>
<keyword evidence="6" id="KW-1185">Reference proteome</keyword>
<organism evidence="5 6">
    <name type="scientific">Danionella cerebrum</name>
    <dbReference type="NCBI Taxonomy" id="2873325"/>
    <lineage>
        <taxon>Eukaryota</taxon>
        <taxon>Metazoa</taxon>
        <taxon>Chordata</taxon>
        <taxon>Craniata</taxon>
        <taxon>Vertebrata</taxon>
        <taxon>Euteleostomi</taxon>
        <taxon>Actinopterygii</taxon>
        <taxon>Neopterygii</taxon>
        <taxon>Teleostei</taxon>
        <taxon>Ostariophysi</taxon>
        <taxon>Cypriniformes</taxon>
        <taxon>Danionidae</taxon>
        <taxon>Danioninae</taxon>
        <taxon>Danionella</taxon>
    </lineage>
</organism>
<dbReference type="Pfam" id="PF00106">
    <property type="entry name" value="adh_short"/>
    <property type="match status" value="1"/>
</dbReference>
<name>A0A553Q3C1_9TELE</name>
<sequence length="326" mass="35885">MDILLPVLVGVLVAYVLIYTTLFKGGKFRGNPTLKGKTAVVTGSNTGIGKATALDLAKRGARVILACRNKEKAEAAVFDIRKESGNMEVLFMRLDLASLQSVRDFAETFLKTEPRLDLLINNAGKFRDMTMCLIASGKTEDGFGMAFGVNHLGHFLLTLLLLDRLKQSESSRVVNVSALLHRLGSLDFNLLNTTKDLVTGHSSWHAFRAYCHSKLCNVLFTRELANRLEGTNVTCYSLHPGVISTEIGRNMGLLQKVLFVPMSKLFFLNPEEGSQTTLYCALQEGLEPLSGRYFSSCALQDVSALGRDDALARKLWEVSERLCGLS</sequence>
<dbReference type="OrthoDB" id="191139at2759"/>
<evidence type="ECO:0008006" key="7">
    <source>
        <dbReference type="Google" id="ProtNLM"/>
    </source>
</evidence>
<keyword evidence="4" id="KW-0472">Membrane</keyword>